<name>A0A9P3GI75_9APHY</name>
<sequence>MAFSTGGRRGVHLQAALRLPIHGLDAAYSVQNVAWDGHRAGLHILWPGYSAWSLSDALTSHAKYGGQQTLAGLANQVARSFQQFYNDVQATELIEHAWRLQNVPFENLYLVELRMVTRSSWQPIICARLR</sequence>
<gene>
    <name evidence="1" type="ORF">PsYK624_117260</name>
</gene>
<keyword evidence="2" id="KW-1185">Reference proteome</keyword>
<dbReference type="AlphaFoldDB" id="A0A9P3GI75"/>
<accession>A0A9P3GI75</accession>
<proteinExistence type="predicted"/>
<dbReference type="Proteomes" id="UP000703269">
    <property type="component" value="Unassembled WGS sequence"/>
</dbReference>
<evidence type="ECO:0000313" key="2">
    <source>
        <dbReference type="Proteomes" id="UP000703269"/>
    </source>
</evidence>
<dbReference type="OrthoDB" id="2799313at2759"/>
<protein>
    <submittedName>
        <fullName evidence="1">Uncharacterized protein</fullName>
    </submittedName>
</protein>
<dbReference type="EMBL" id="BPQB01000050">
    <property type="protein sequence ID" value="GJE95540.1"/>
    <property type="molecule type" value="Genomic_DNA"/>
</dbReference>
<comment type="caution">
    <text evidence="1">The sequence shown here is derived from an EMBL/GenBank/DDBJ whole genome shotgun (WGS) entry which is preliminary data.</text>
</comment>
<organism evidence="1 2">
    <name type="scientific">Phanerochaete sordida</name>
    <dbReference type="NCBI Taxonomy" id="48140"/>
    <lineage>
        <taxon>Eukaryota</taxon>
        <taxon>Fungi</taxon>
        <taxon>Dikarya</taxon>
        <taxon>Basidiomycota</taxon>
        <taxon>Agaricomycotina</taxon>
        <taxon>Agaricomycetes</taxon>
        <taxon>Polyporales</taxon>
        <taxon>Phanerochaetaceae</taxon>
        <taxon>Phanerochaete</taxon>
    </lineage>
</organism>
<evidence type="ECO:0000313" key="1">
    <source>
        <dbReference type="EMBL" id="GJE95540.1"/>
    </source>
</evidence>
<reference evidence="1 2" key="1">
    <citation type="submission" date="2021-08" db="EMBL/GenBank/DDBJ databases">
        <title>Draft Genome Sequence of Phanerochaete sordida strain YK-624.</title>
        <authorList>
            <person name="Mori T."/>
            <person name="Dohra H."/>
            <person name="Suzuki T."/>
            <person name="Kawagishi H."/>
            <person name="Hirai H."/>
        </authorList>
    </citation>
    <scope>NUCLEOTIDE SEQUENCE [LARGE SCALE GENOMIC DNA]</scope>
    <source>
        <strain evidence="1 2">YK-624</strain>
    </source>
</reference>